<protein>
    <submittedName>
        <fullName evidence="1">Uncharacterized protein</fullName>
    </submittedName>
</protein>
<name>A0A7N2MAH3_QUELO</name>
<sequence length="283" mass="31954">MPNLIGISTYILLSYSNLVDLAIPTPSLPIAFPVRIPSSNPSHHMTTRSQTDSFRSKTFPDYKLFTSTKHPFHLFHTILHETEPNCYSKAASDARWRDTMKLEFDALIIFLGKSLVSWSAKKQAVVSCSSTEAEYRSLALTPAALFWLHMLFKELQVPLPSTPILWCANVGALALVSNLVFHARTKHIKVDYHFVREKVLNREISVKFISTVDQVADIFTNARFAHLTSKLMVIPPPISLRGVVKITNMAEDNSKPLSKDHVTTQNSNVSYSYHITRLVVIYP</sequence>
<dbReference type="EMBL" id="LRBV02000008">
    <property type="status" value="NOT_ANNOTATED_CDS"/>
    <property type="molecule type" value="Genomic_DNA"/>
</dbReference>
<dbReference type="PANTHER" id="PTHR11439:SF494">
    <property type="entry name" value="CYSTEINE-RICH RLK (RECEPTOR-LIKE PROTEIN KINASE) 8"/>
    <property type="match status" value="1"/>
</dbReference>
<evidence type="ECO:0000313" key="2">
    <source>
        <dbReference type="Proteomes" id="UP000594261"/>
    </source>
</evidence>
<accession>A0A7N2MAH3</accession>
<reference evidence="1" key="2">
    <citation type="submission" date="2021-01" db="UniProtKB">
        <authorList>
            <consortium name="EnsemblPlants"/>
        </authorList>
    </citation>
    <scope>IDENTIFICATION</scope>
</reference>
<dbReference type="Gramene" id="QL08p026414:mrna">
    <property type="protein sequence ID" value="QL08p026414:mrna"/>
    <property type="gene ID" value="QL08p026414"/>
</dbReference>
<dbReference type="AlphaFoldDB" id="A0A7N2MAH3"/>
<reference evidence="1 2" key="1">
    <citation type="journal article" date="2016" name="G3 (Bethesda)">
        <title>First Draft Assembly and Annotation of the Genome of a California Endemic Oak Quercus lobata Nee (Fagaceae).</title>
        <authorList>
            <person name="Sork V.L."/>
            <person name="Fitz-Gibbon S.T."/>
            <person name="Puiu D."/>
            <person name="Crepeau M."/>
            <person name="Gugger P.F."/>
            <person name="Sherman R."/>
            <person name="Stevens K."/>
            <person name="Langley C.H."/>
            <person name="Pellegrini M."/>
            <person name="Salzberg S.L."/>
        </authorList>
    </citation>
    <scope>NUCLEOTIDE SEQUENCE [LARGE SCALE GENOMIC DNA]</scope>
    <source>
        <strain evidence="1 2">cv. SW786</strain>
    </source>
</reference>
<dbReference type="Proteomes" id="UP000594261">
    <property type="component" value="Chromosome 8"/>
</dbReference>
<dbReference type="EnsemblPlants" id="QL08p026414:mrna">
    <property type="protein sequence ID" value="QL08p026414:mrna"/>
    <property type="gene ID" value="QL08p026414"/>
</dbReference>
<keyword evidence="2" id="KW-1185">Reference proteome</keyword>
<dbReference type="PANTHER" id="PTHR11439">
    <property type="entry name" value="GAG-POL-RELATED RETROTRANSPOSON"/>
    <property type="match status" value="1"/>
</dbReference>
<dbReference type="InParanoid" id="A0A7N2MAH3"/>
<evidence type="ECO:0000313" key="1">
    <source>
        <dbReference type="EnsemblPlants" id="QL08p026414:mrna"/>
    </source>
</evidence>
<proteinExistence type="predicted"/>
<dbReference type="CDD" id="cd09272">
    <property type="entry name" value="RNase_HI_RT_Ty1"/>
    <property type="match status" value="1"/>
</dbReference>
<organism evidence="1 2">
    <name type="scientific">Quercus lobata</name>
    <name type="common">Valley oak</name>
    <dbReference type="NCBI Taxonomy" id="97700"/>
    <lineage>
        <taxon>Eukaryota</taxon>
        <taxon>Viridiplantae</taxon>
        <taxon>Streptophyta</taxon>
        <taxon>Embryophyta</taxon>
        <taxon>Tracheophyta</taxon>
        <taxon>Spermatophyta</taxon>
        <taxon>Magnoliopsida</taxon>
        <taxon>eudicotyledons</taxon>
        <taxon>Gunneridae</taxon>
        <taxon>Pentapetalae</taxon>
        <taxon>rosids</taxon>
        <taxon>fabids</taxon>
        <taxon>Fagales</taxon>
        <taxon>Fagaceae</taxon>
        <taxon>Quercus</taxon>
    </lineage>
</organism>